<dbReference type="EMBL" id="KB822711">
    <property type="protein sequence ID" value="ETN46043.1"/>
    <property type="molecule type" value="Genomic_DNA"/>
</dbReference>
<protein>
    <recommendedName>
        <fullName evidence="5">Endo-1,3(4)-beta-glucanase 1 carbohydrate binding domain-containing protein</fullName>
    </recommendedName>
</protein>
<dbReference type="RefSeq" id="XP_008710755.1">
    <property type="nucleotide sequence ID" value="XM_008712533.1"/>
</dbReference>
<gene>
    <name evidence="3" type="ORF">HMPREF1541_00226</name>
</gene>
<feature type="signal peptide" evidence="2">
    <location>
        <begin position="1"/>
        <end position="25"/>
    </location>
</feature>
<keyword evidence="2" id="KW-0732">Signal</keyword>
<evidence type="ECO:0000256" key="1">
    <source>
        <dbReference type="SAM" id="MobiDB-lite"/>
    </source>
</evidence>
<evidence type="ECO:0000313" key="3">
    <source>
        <dbReference type="EMBL" id="ETN46043.1"/>
    </source>
</evidence>
<dbReference type="GeneID" id="19967565"/>
<dbReference type="AlphaFoldDB" id="W2SDD4"/>
<organism evidence="3 4">
    <name type="scientific">Cyphellophora europaea (strain CBS 101466)</name>
    <name type="common">Phialophora europaea</name>
    <dbReference type="NCBI Taxonomy" id="1220924"/>
    <lineage>
        <taxon>Eukaryota</taxon>
        <taxon>Fungi</taxon>
        <taxon>Dikarya</taxon>
        <taxon>Ascomycota</taxon>
        <taxon>Pezizomycotina</taxon>
        <taxon>Eurotiomycetes</taxon>
        <taxon>Chaetothyriomycetidae</taxon>
        <taxon>Chaetothyriales</taxon>
        <taxon>Cyphellophoraceae</taxon>
        <taxon>Cyphellophora</taxon>
    </lineage>
</organism>
<evidence type="ECO:0000256" key="2">
    <source>
        <dbReference type="SAM" id="SignalP"/>
    </source>
</evidence>
<sequence length="269" mass="27099">MASSQVKMVLISLFLLVLGPDFVLATTPGYACTNGLAPCGTGCYNPAAAEFCCTDASTTWACSSSYAIENPQTSPTVTSLLTTTEGTITRTLSLTINDPENSAVQPTSVSASSIPAINDLPGSDSGYLASGSVASTPPPTCIPSTVTVTTVVFSTVASLSTSPGSSSTSSFTNTTVGSETGLTSITVQTETQSILISTAITQPSTSTDVEATTESASGSIDGGTAASSATTGTGQPTPSSYNPSNNRGCDTTIPFTLGLWMLFIGVIFV</sequence>
<dbReference type="Proteomes" id="UP000030752">
    <property type="component" value="Unassembled WGS sequence"/>
</dbReference>
<dbReference type="HOGENOM" id="CLU_1034465_0_0_1"/>
<feature type="compositionally biased region" description="Polar residues" evidence="1">
    <location>
        <begin position="202"/>
        <end position="214"/>
    </location>
</feature>
<dbReference type="InParanoid" id="W2SDD4"/>
<feature type="region of interest" description="Disordered" evidence="1">
    <location>
        <begin position="202"/>
        <end position="247"/>
    </location>
</feature>
<evidence type="ECO:0000313" key="4">
    <source>
        <dbReference type="Proteomes" id="UP000030752"/>
    </source>
</evidence>
<feature type="compositionally biased region" description="Low complexity" evidence="1">
    <location>
        <begin position="215"/>
        <end position="240"/>
    </location>
</feature>
<name>W2SDD4_CYPE1</name>
<feature type="chain" id="PRO_5004824259" description="Endo-1,3(4)-beta-glucanase 1 carbohydrate binding domain-containing protein" evidence="2">
    <location>
        <begin position="26"/>
        <end position="269"/>
    </location>
</feature>
<reference evidence="3 4" key="1">
    <citation type="submission" date="2013-03" db="EMBL/GenBank/DDBJ databases">
        <title>The Genome Sequence of Phialophora europaea CBS 101466.</title>
        <authorList>
            <consortium name="The Broad Institute Genomics Platform"/>
            <person name="Cuomo C."/>
            <person name="de Hoog S."/>
            <person name="Gorbushina A."/>
            <person name="Walker B."/>
            <person name="Young S.K."/>
            <person name="Zeng Q."/>
            <person name="Gargeya S."/>
            <person name="Fitzgerald M."/>
            <person name="Haas B."/>
            <person name="Abouelleil A."/>
            <person name="Allen A.W."/>
            <person name="Alvarado L."/>
            <person name="Arachchi H.M."/>
            <person name="Berlin A.M."/>
            <person name="Chapman S.B."/>
            <person name="Gainer-Dewar J."/>
            <person name="Goldberg J."/>
            <person name="Griggs A."/>
            <person name="Gujja S."/>
            <person name="Hansen M."/>
            <person name="Howarth C."/>
            <person name="Imamovic A."/>
            <person name="Ireland A."/>
            <person name="Larimer J."/>
            <person name="McCowan C."/>
            <person name="Murphy C."/>
            <person name="Pearson M."/>
            <person name="Poon T.W."/>
            <person name="Priest M."/>
            <person name="Roberts A."/>
            <person name="Saif S."/>
            <person name="Shea T."/>
            <person name="Sisk P."/>
            <person name="Sykes S."/>
            <person name="Wortman J."/>
            <person name="Nusbaum C."/>
            <person name="Birren B."/>
        </authorList>
    </citation>
    <scope>NUCLEOTIDE SEQUENCE [LARGE SCALE GENOMIC DNA]</scope>
    <source>
        <strain evidence="3 4">CBS 101466</strain>
    </source>
</reference>
<keyword evidence="4" id="KW-1185">Reference proteome</keyword>
<accession>W2SDD4</accession>
<proteinExistence type="predicted"/>
<evidence type="ECO:0008006" key="5">
    <source>
        <dbReference type="Google" id="ProtNLM"/>
    </source>
</evidence>
<dbReference type="VEuPathDB" id="FungiDB:HMPREF1541_00226"/>